<reference evidence="2" key="1">
    <citation type="journal article" date="2015" name="Nature">
        <title>Complex archaea that bridge the gap between prokaryotes and eukaryotes.</title>
        <authorList>
            <person name="Spang A."/>
            <person name="Saw J.H."/>
            <person name="Jorgensen S.L."/>
            <person name="Zaremba-Niedzwiedzka K."/>
            <person name="Martijn J."/>
            <person name="Lind A.E."/>
            <person name="van Eijk R."/>
            <person name="Schleper C."/>
            <person name="Guy L."/>
            <person name="Ettema T.J."/>
        </authorList>
    </citation>
    <scope>NUCLEOTIDE SEQUENCE</scope>
</reference>
<protein>
    <recommendedName>
        <fullName evidence="1">EF-hand domain-containing protein</fullName>
    </recommendedName>
</protein>
<dbReference type="AlphaFoldDB" id="A0A0F9KIV2"/>
<dbReference type="GO" id="GO:0005509">
    <property type="term" value="F:calcium ion binding"/>
    <property type="evidence" value="ECO:0007669"/>
    <property type="project" value="InterPro"/>
</dbReference>
<gene>
    <name evidence="2" type="ORF">LCGC14_1323370</name>
</gene>
<dbReference type="InterPro" id="IPR018247">
    <property type="entry name" value="EF_Hand_1_Ca_BS"/>
</dbReference>
<evidence type="ECO:0000313" key="2">
    <source>
        <dbReference type="EMBL" id="KKM82064.1"/>
    </source>
</evidence>
<dbReference type="InterPro" id="IPR011992">
    <property type="entry name" value="EF-hand-dom_pair"/>
</dbReference>
<dbReference type="Pfam" id="PF13202">
    <property type="entry name" value="EF-hand_5"/>
    <property type="match status" value="2"/>
</dbReference>
<dbReference type="CDD" id="cd00051">
    <property type="entry name" value="EFh"/>
    <property type="match status" value="1"/>
</dbReference>
<dbReference type="PROSITE" id="PS00018">
    <property type="entry name" value="EF_HAND_1"/>
    <property type="match status" value="1"/>
</dbReference>
<feature type="domain" description="EF-hand" evidence="1">
    <location>
        <begin position="47"/>
        <end position="77"/>
    </location>
</feature>
<accession>A0A0F9KIV2</accession>
<sequence length="77" mass="8421">MNKRILVVSSLLALGFLGANAHAMDVHATFNELDKDSNGTLSEAEAGEDAVLHENFSQIDTNQDGQLSLDEFKKFIQ</sequence>
<proteinExistence type="predicted"/>
<dbReference type="PROSITE" id="PS50222">
    <property type="entry name" value="EF_HAND_2"/>
    <property type="match status" value="1"/>
</dbReference>
<dbReference type="SUPFAM" id="SSF47473">
    <property type="entry name" value="EF-hand"/>
    <property type="match status" value="1"/>
</dbReference>
<organism evidence="2">
    <name type="scientific">marine sediment metagenome</name>
    <dbReference type="NCBI Taxonomy" id="412755"/>
    <lineage>
        <taxon>unclassified sequences</taxon>
        <taxon>metagenomes</taxon>
        <taxon>ecological metagenomes</taxon>
    </lineage>
</organism>
<name>A0A0F9KIV2_9ZZZZ</name>
<comment type="caution">
    <text evidence="2">The sequence shown here is derived from an EMBL/GenBank/DDBJ whole genome shotgun (WGS) entry which is preliminary data.</text>
</comment>
<dbReference type="Gene3D" id="1.10.238.10">
    <property type="entry name" value="EF-hand"/>
    <property type="match status" value="1"/>
</dbReference>
<dbReference type="EMBL" id="LAZR01007921">
    <property type="protein sequence ID" value="KKM82064.1"/>
    <property type="molecule type" value="Genomic_DNA"/>
</dbReference>
<evidence type="ECO:0000259" key="1">
    <source>
        <dbReference type="PROSITE" id="PS50222"/>
    </source>
</evidence>
<dbReference type="InterPro" id="IPR002048">
    <property type="entry name" value="EF_hand_dom"/>
</dbReference>